<accession>A0ABT8DV17</accession>
<dbReference type="RefSeq" id="WP_290358329.1">
    <property type="nucleotide sequence ID" value="NZ_JAUHHC010000002.1"/>
</dbReference>
<reference evidence="2 3" key="1">
    <citation type="submission" date="2023-06" db="EMBL/GenBank/DDBJ databases">
        <title>Pelomonas sp. PFR6 16S ribosomal RNA gene Genome sequencing and assembly.</title>
        <authorList>
            <person name="Woo H."/>
        </authorList>
    </citation>
    <scope>NUCLEOTIDE SEQUENCE [LARGE SCALE GENOMIC DNA]</scope>
    <source>
        <strain evidence="2 3">PFR6</strain>
    </source>
</reference>
<evidence type="ECO:0000313" key="2">
    <source>
        <dbReference type="EMBL" id="MDN3920011.1"/>
    </source>
</evidence>
<dbReference type="InterPro" id="IPR011959">
    <property type="entry name" value="CHP02270"/>
</dbReference>
<evidence type="ECO:0000313" key="3">
    <source>
        <dbReference type="Proteomes" id="UP001228044"/>
    </source>
</evidence>
<comment type="caution">
    <text evidence="2">The sequence shown here is derived from an EMBL/GenBank/DDBJ whole genome shotgun (WGS) entry which is preliminary data.</text>
</comment>
<name>A0ABT8DV17_9BURK</name>
<gene>
    <name evidence="2" type="ORF">QWJ38_06930</name>
</gene>
<dbReference type="Proteomes" id="UP001228044">
    <property type="component" value="Unassembled WGS sequence"/>
</dbReference>
<dbReference type="EMBL" id="JAUHHC010000002">
    <property type="protein sequence ID" value="MDN3920011.1"/>
    <property type="molecule type" value="Genomic_DNA"/>
</dbReference>
<sequence>MKPPFERPPIPVVVHQHAEESAMLRHIRSVLARAPHVRLRHLARLDERIAAHLDGLAVAGSYGTRLCTEALERPGAGEVFALAVRLIDERDETALQRLIAIAAALPDARRGLLSALGWVSAPSLRGLVRTLLGGDAVRRELAIGACRLHAVDPGPPLLAALGEDMPALRVAALRAAGALGRRDLLQYAGAILAEAHEDPALAFRAAECACLLGGRGAAEATLESLAIGEGPEQAPAERLLLLTIDFARGREFVRRIAHAQEPHAVLRRRVIGATALLGDATAVPWLIEQMADEVLARKAGEAFTLITGADLADLDLERKPPADLQSGPNDDPDDANVALDDDESLPWPDPERVRRWWQTHSAGLPTGIRCFMGATATMAHCQHVLREGTQRQRSVAAQLICLLEPGRSLFPIAAPAWRQQRLLKPQ</sequence>
<keyword evidence="3" id="KW-1185">Reference proteome</keyword>
<protein>
    <submittedName>
        <fullName evidence="2">TIGR02270 family protein</fullName>
    </submittedName>
</protein>
<organism evidence="2 3">
    <name type="scientific">Roseateles violae</name>
    <dbReference type="NCBI Taxonomy" id="3058042"/>
    <lineage>
        <taxon>Bacteria</taxon>
        <taxon>Pseudomonadati</taxon>
        <taxon>Pseudomonadota</taxon>
        <taxon>Betaproteobacteria</taxon>
        <taxon>Burkholderiales</taxon>
        <taxon>Sphaerotilaceae</taxon>
        <taxon>Roseateles</taxon>
    </lineage>
</organism>
<feature type="region of interest" description="Disordered" evidence="1">
    <location>
        <begin position="319"/>
        <end position="349"/>
    </location>
</feature>
<evidence type="ECO:0000256" key="1">
    <source>
        <dbReference type="SAM" id="MobiDB-lite"/>
    </source>
</evidence>
<dbReference type="NCBIfam" id="TIGR02270">
    <property type="entry name" value="TIGR02270 family protein"/>
    <property type="match status" value="1"/>
</dbReference>
<proteinExistence type="predicted"/>
<feature type="compositionally biased region" description="Acidic residues" evidence="1">
    <location>
        <begin position="330"/>
        <end position="344"/>
    </location>
</feature>